<dbReference type="AlphaFoldDB" id="A0A326UQ00"/>
<dbReference type="Pfam" id="PF00512">
    <property type="entry name" value="HisKA"/>
    <property type="match status" value="1"/>
</dbReference>
<dbReference type="Gene3D" id="1.10.287.130">
    <property type="match status" value="1"/>
</dbReference>
<sequence length="610" mass="68369">MESSVQPESNIIDGAFRSSAGQRADRLATIREEMQYINTIGKRFVAAFDRFQVHRALLAALQEIYSFSACCILLKGNPHELFIIPSYPLSAPFLKAMIQRIASAARVMDFPHVDEESLARSAYLDAPDELAQSRHPKGSTGSEIGSCLNIPLTVENHIIGLLSLFDERPGSFDTNLLQLTTMIADYAAVALENVRLRERENALWRQAELERQRLELVIRSMAEGLLLTDENGTITSLNQSARHMLSQAEITITPDTHLRSLAEKTKVPWLARLADIIDEARKGKTVINQDVEIDGASSDVVPVSLSVSASPLHSTDGLSLHPVGVVAVLNDVTSSKQVERLKDEFVSVVSHELRTPLTAIKGYTQHLVRRIERRLRKLHTAQPEVQDPPESYDLRSLYIVQGQTEHLERLVNDLLDLSQVQWGQMTLHFQEFYLADLLNDCVNLAQVSAEQHTLHLDIQAQDTKIVADRQRIGQVVGNILDNAIKYSPHGGHVTVRLQQQKDHYLVSIIDEGIGVSPEHYDHIFERFYRVHNTATQQYSGIGLGLYVAKEIVNRHGGSIWFSKNQNIGTTFYFTLPRDQHPQQQEPLTEPVANHRGSNQNGHANTSGQTR</sequence>
<dbReference type="EMBL" id="QKUF01000001">
    <property type="protein sequence ID" value="PZW36229.1"/>
    <property type="molecule type" value="Genomic_DNA"/>
</dbReference>
<dbReference type="Gene3D" id="3.30.450.40">
    <property type="match status" value="1"/>
</dbReference>
<dbReference type="PANTHER" id="PTHR43047:SF72">
    <property type="entry name" value="OSMOSENSING HISTIDINE PROTEIN KINASE SLN1"/>
    <property type="match status" value="1"/>
</dbReference>
<evidence type="ECO:0000256" key="3">
    <source>
        <dbReference type="ARBA" id="ARBA00022553"/>
    </source>
</evidence>
<evidence type="ECO:0000256" key="8">
    <source>
        <dbReference type="SAM" id="MobiDB-lite"/>
    </source>
</evidence>
<dbReference type="InterPro" id="IPR005467">
    <property type="entry name" value="His_kinase_dom"/>
</dbReference>
<dbReference type="Gene3D" id="3.30.450.20">
    <property type="entry name" value="PAS domain"/>
    <property type="match status" value="1"/>
</dbReference>
<accession>A0A326UQ00</accession>
<keyword evidence="6" id="KW-0902">Two-component regulatory system</keyword>
<dbReference type="EC" id="2.7.13.3" evidence="2"/>
<dbReference type="Pfam" id="PF13185">
    <property type="entry name" value="GAF_2"/>
    <property type="match status" value="1"/>
</dbReference>
<evidence type="ECO:0000256" key="4">
    <source>
        <dbReference type="ARBA" id="ARBA00022679"/>
    </source>
</evidence>
<dbReference type="SUPFAM" id="SSF55874">
    <property type="entry name" value="ATPase domain of HSP90 chaperone/DNA topoisomerase II/histidine kinase"/>
    <property type="match status" value="1"/>
</dbReference>
<dbReference type="OrthoDB" id="9777816at2"/>
<proteinExistence type="predicted"/>
<dbReference type="InterPro" id="IPR035965">
    <property type="entry name" value="PAS-like_dom_sf"/>
</dbReference>
<dbReference type="SMART" id="SM00388">
    <property type="entry name" value="HisKA"/>
    <property type="match status" value="1"/>
</dbReference>
<comment type="catalytic activity">
    <reaction evidence="1">
        <text>ATP + protein L-histidine = ADP + protein N-phospho-L-histidine.</text>
        <dbReference type="EC" id="2.7.13.3"/>
    </reaction>
</comment>
<organism evidence="10 11">
    <name type="scientific">Thermosporothrix hazakensis</name>
    <dbReference type="NCBI Taxonomy" id="644383"/>
    <lineage>
        <taxon>Bacteria</taxon>
        <taxon>Bacillati</taxon>
        <taxon>Chloroflexota</taxon>
        <taxon>Ktedonobacteria</taxon>
        <taxon>Ktedonobacterales</taxon>
        <taxon>Thermosporotrichaceae</taxon>
        <taxon>Thermosporothrix</taxon>
    </lineage>
</organism>
<dbReference type="InterPro" id="IPR004358">
    <property type="entry name" value="Sig_transdc_His_kin-like_C"/>
</dbReference>
<feature type="domain" description="Histidine kinase" evidence="9">
    <location>
        <begin position="348"/>
        <end position="579"/>
    </location>
</feature>
<protein>
    <recommendedName>
        <fullName evidence="2">histidine kinase</fullName>
        <ecNumber evidence="2">2.7.13.3</ecNumber>
    </recommendedName>
</protein>
<keyword evidence="4" id="KW-0808">Transferase</keyword>
<dbReference type="Gene3D" id="3.30.565.10">
    <property type="entry name" value="Histidine kinase-like ATPase, C-terminal domain"/>
    <property type="match status" value="1"/>
</dbReference>
<evidence type="ECO:0000256" key="6">
    <source>
        <dbReference type="ARBA" id="ARBA00023012"/>
    </source>
</evidence>
<feature type="region of interest" description="Disordered" evidence="8">
    <location>
        <begin position="579"/>
        <end position="610"/>
    </location>
</feature>
<dbReference type="InterPro" id="IPR003018">
    <property type="entry name" value="GAF"/>
</dbReference>
<keyword evidence="3" id="KW-0597">Phosphoprotein</keyword>
<reference evidence="10 11" key="1">
    <citation type="submission" date="2018-06" db="EMBL/GenBank/DDBJ databases">
        <title>Genomic Encyclopedia of Archaeal and Bacterial Type Strains, Phase II (KMG-II): from individual species to whole genera.</title>
        <authorList>
            <person name="Goeker M."/>
        </authorList>
    </citation>
    <scope>NUCLEOTIDE SEQUENCE [LARGE SCALE GENOMIC DNA]</scope>
    <source>
        <strain evidence="10 11">ATCC BAA-1881</strain>
    </source>
</reference>
<dbReference type="InterPro" id="IPR036097">
    <property type="entry name" value="HisK_dim/P_sf"/>
</dbReference>
<dbReference type="InterPro" id="IPR003661">
    <property type="entry name" value="HisK_dim/P_dom"/>
</dbReference>
<dbReference type="SUPFAM" id="SSF47384">
    <property type="entry name" value="Homodimeric domain of signal transducing histidine kinase"/>
    <property type="match status" value="1"/>
</dbReference>
<dbReference type="GO" id="GO:0005886">
    <property type="term" value="C:plasma membrane"/>
    <property type="evidence" value="ECO:0007669"/>
    <property type="project" value="TreeGrafter"/>
</dbReference>
<dbReference type="Proteomes" id="UP000248806">
    <property type="component" value="Unassembled WGS sequence"/>
</dbReference>
<dbReference type="InterPro" id="IPR000014">
    <property type="entry name" value="PAS"/>
</dbReference>
<dbReference type="InterPro" id="IPR036890">
    <property type="entry name" value="HATPase_C_sf"/>
</dbReference>
<dbReference type="GO" id="GO:0009927">
    <property type="term" value="F:histidine phosphotransfer kinase activity"/>
    <property type="evidence" value="ECO:0007669"/>
    <property type="project" value="TreeGrafter"/>
</dbReference>
<dbReference type="CDD" id="cd00130">
    <property type="entry name" value="PAS"/>
    <property type="match status" value="1"/>
</dbReference>
<keyword evidence="7" id="KW-0472">Membrane</keyword>
<dbReference type="PRINTS" id="PR00344">
    <property type="entry name" value="BCTRLSENSOR"/>
</dbReference>
<dbReference type="SUPFAM" id="SSF55781">
    <property type="entry name" value="GAF domain-like"/>
    <property type="match status" value="1"/>
</dbReference>
<dbReference type="GO" id="GO:0000155">
    <property type="term" value="F:phosphorelay sensor kinase activity"/>
    <property type="evidence" value="ECO:0007669"/>
    <property type="project" value="InterPro"/>
</dbReference>
<gene>
    <name evidence="10" type="ORF">EI42_00401</name>
</gene>
<comment type="caution">
    <text evidence="10">The sequence shown here is derived from an EMBL/GenBank/DDBJ whole genome shotgun (WGS) entry which is preliminary data.</text>
</comment>
<dbReference type="FunFam" id="3.30.565.10:FF:000006">
    <property type="entry name" value="Sensor histidine kinase WalK"/>
    <property type="match status" value="1"/>
</dbReference>
<evidence type="ECO:0000313" key="10">
    <source>
        <dbReference type="EMBL" id="PZW36229.1"/>
    </source>
</evidence>
<evidence type="ECO:0000256" key="1">
    <source>
        <dbReference type="ARBA" id="ARBA00000085"/>
    </source>
</evidence>
<dbReference type="SUPFAM" id="SSF55785">
    <property type="entry name" value="PYP-like sensor domain (PAS domain)"/>
    <property type="match status" value="1"/>
</dbReference>
<dbReference type="PANTHER" id="PTHR43047">
    <property type="entry name" value="TWO-COMPONENT HISTIDINE PROTEIN KINASE"/>
    <property type="match status" value="1"/>
</dbReference>
<evidence type="ECO:0000256" key="7">
    <source>
        <dbReference type="ARBA" id="ARBA00023136"/>
    </source>
</evidence>
<dbReference type="InterPro" id="IPR029016">
    <property type="entry name" value="GAF-like_dom_sf"/>
</dbReference>
<dbReference type="Pfam" id="PF02518">
    <property type="entry name" value="HATPase_c"/>
    <property type="match status" value="1"/>
</dbReference>
<feature type="compositionally biased region" description="Polar residues" evidence="8">
    <location>
        <begin position="595"/>
        <end position="610"/>
    </location>
</feature>
<dbReference type="CDD" id="cd00082">
    <property type="entry name" value="HisKA"/>
    <property type="match status" value="1"/>
</dbReference>
<dbReference type="RefSeq" id="WP_111318297.1">
    <property type="nucleotide sequence ID" value="NZ_BIFX01000001.1"/>
</dbReference>
<dbReference type="PROSITE" id="PS50109">
    <property type="entry name" value="HIS_KIN"/>
    <property type="match status" value="1"/>
</dbReference>
<keyword evidence="5 10" id="KW-0418">Kinase</keyword>
<evidence type="ECO:0000259" key="9">
    <source>
        <dbReference type="PROSITE" id="PS50109"/>
    </source>
</evidence>
<evidence type="ECO:0000256" key="2">
    <source>
        <dbReference type="ARBA" id="ARBA00012438"/>
    </source>
</evidence>
<name>A0A326UQ00_THEHA</name>
<dbReference type="SMART" id="SM00065">
    <property type="entry name" value="GAF"/>
    <property type="match status" value="1"/>
</dbReference>
<dbReference type="FunFam" id="1.10.287.130:FF:000001">
    <property type="entry name" value="Two-component sensor histidine kinase"/>
    <property type="match status" value="1"/>
</dbReference>
<evidence type="ECO:0000256" key="5">
    <source>
        <dbReference type="ARBA" id="ARBA00022777"/>
    </source>
</evidence>
<keyword evidence="11" id="KW-1185">Reference proteome</keyword>
<evidence type="ECO:0000313" key="11">
    <source>
        <dbReference type="Proteomes" id="UP000248806"/>
    </source>
</evidence>
<dbReference type="SMART" id="SM00387">
    <property type="entry name" value="HATPase_c"/>
    <property type="match status" value="1"/>
</dbReference>
<dbReference type="InterPro" id="IPR003594">
    <property type="entry name" value="HATPase_dom"/>
</dbReference>
<dbReference type="CDD" id="cd00075">
    <property type="entry name" value="HATPase"/>
    <property type="match status" value="1"/>
</dbReference>